<feature type="region of interest" description="Disordered" evidence="1">
    <location>
        <begin position="185"/>
        <end position="206"/>
    </location>
</feature>
<dbReference type="GeneID" id="64690645"/>
<name>A0A9P7F6H1_9AGAM</name>
<accession>A0A9P7F6H1</accession>
<feature type="compositionally biased region" description="Low complexity" evidence="1">
    <location>
        <begin position="441"/>
        <end position="451"/>
    </location>
</feature>
<dbReference type="AlphaFoldDB" id="A0A9P7F6H1"/>
<dbReference type="OrthoDB" id="2693009at2759"/>
<feature type="compositionally biased region" description="Polar residues" evidence="1">
    <location>
        <begin position="187"/>
        <end position="196"/>
    </location>
</feature>
<feature type="compositionally biased region" description="Low complexity" evidence="1">
    <location>
        <begin position="95"/>
        <end position="113"/>
    </location>
</feature>
<feature type="region of interest" description="Disordered" evidence="1">
    <location>
        <begin position="1"/>
        <end position="63"/>
    </location>
</feature>
<feature type="region of interest" description="Disordered" evidence="1">
    <location>
        <begin position="90"/>
        <end position="113"/>
    </location>
</feature>
<feature type="non-terminal residue" evidence="2">
    <location>
        <position position="1"/>
    </location>
</feature>
<keyword evidence="3" id="KW-1185">Reference proteome</keyword>
<feature type="region of interest" description="Disordered" evidence="1">
    <location>
        <begin position="224"/>
        <end position="248"/>
    </location>
</feature>
<evidence type="ECO:0000313" key="3">
    <source>
        <dbReference type="Proteomes" id="UP000823399"/>
    </source>
</evidence>
<feature type="compositionally biased region" description="Low complexity" evidence="1">
    <location>
        <begin position="14"/>
        <end position="25"/>
    </location>
</feature>
<feature type="compositionally biased region" description="Basic residues" evidence="1">
    <location>
        <begin position="461"/>
        <end position="470"/>
    </location>
</feature>
<organism evidence="2 3">
    <name type="scientific">Suillus discolor</name>
    <dbReference type="NCBI Taxonomy" id="1912936"/>
    <lineage>
        <taxon>Eukaryota</taxon>
        <taxon>Fungi</taxon>
        <taxon>Dikarya</taxon>
        <taxon>Basidiomycota</taxon>
        <taxon>Agaricomycotina</taxon>
        <taxon>Agaricomycetes</taxon>
        <taxon>Agaricomycetidae</taxon>
        <taxon>Boletales</taxon>
        <taxon>Suillineae</taxon>
        <taxon>Suillaceae</taxon>
        <taxon>Suillus</taxon>
    </lineage>
</organism>
<feature type="compositionally biased region" description="Basic and acidic residues" evidence="1">
    <location>
        <begin position="54"/>
        <end position="63"/>
    </location>
</feature>
<feature type="region of interest" description="Disordered" evidence="1">
    <location>
        <begin position="279"/>
        <end position="339"/>
    </location>
</feature>
<dbReference type="RefSeq" id="XP_041292895.1">
    <property type="nucleotide sequence ID" value="XM_041428386.1"/>
</dbReference>
<gene>
    <name evidence="2" type="ORF">F5147DRAFT_171641</name>
</gene>
<evidence type="ECO:0000313" key="2">
    <source>
        <dbReference type="EMBL" id="KAG2108450.1"/>
    </source>
</evidence>
<comment type="caution">
    <text evidence="2">The sequence shown here is derived from an EMBL/GenBank/DDBJ whole genome shotgun (WGS) entry which is preliminary data.</text>
</comment>
<dbReference type="Proteomes" id="UP000823399">
    <property type="component" value="Unassembled WGS sequence"/>
</dbReference>
<feature type="compositionally biased region" description="Basic and acidic residues" evidence="1">
    <location>
        <begin position="430"/>
        <end position="440"/>
    </location>
</feature>
<feature type="region of interest" description="Disordered" evidence="1">
    <location>
        <begin position="380"/>
        <end position="418"/>
    </location>
</feature>
<reference evidence="2" key="1">
    <citation type="journal article" date="2020" name="New Phytol.">
        <title>Comparative genomics reveals dynamic genome evolution in host specialist ectomycorrhizal fungi.</title>
        <authorList>
            <person name="Lofgren L.A."/>
            <person name="Nguyen N.H."/>
            <person name="Vilgalys R."/>
            <person name="Ruytinx J."/>
            <person name="Liao H.L."/>
            <person name="Branco S."/>
            <person name="Kuo A."/>
            <person name="LaButti K."/>
            <person name="Lipzen A."/>
            <person name="Andreopoulos W."/>
            <person name="Pangilinan J."/>
            <person name="Riley R."/>
            <person name="Hundley H."/>
            <person name="Na H."/>
            <person name="Barry K."/>
            <person name="Grigoriev I.V."/>
            <person name="Stajich J.E."/>
            <person name="Kennedy P.G."/>
        </authorList>
    </citation>
    <scope>NUCLEOTIDE SEQUENCE</scope>
    <source>
        <strain evidence="2">FC423</strain>
    </source>
</reference>
<evidence type="ECO:0000256" key="1">
    <source>
        <dbReference type="SAM" id="MobiDB-lite"/>
    </source>
</evidence>
<proteinExistence type="predicted"/>
<protein>
    <submittedName>
        <fullName evidence="2">Uncharacterized protein</fullName>
    </submittedName>
</protein>
<feature type="compositionally biased region" description="Low complexity" evidence="1">
    <location>
        <begin position="306"/>
        <end position="339"/>
    </location>
</feature>
<dbReference type="EMBL" id="JABBWM010000027">
    <property type="protein sequence ID" value="KAG2108450.1"/>
    <property type="molecule type" value="Genomic_DNA"/>
</dbReference>
<feature type="region of interest" description="Disordered" evidence="1">
    <location>
        <begin position="430"/>
        <end position="525"/>
    </location>
</feature>
<feature type="compositionally biased region" description="Polar residues" evidence="1">
    <location>
        <begin position="398"/>
        <end position="418"/>
    </location>
</feature>
<feature type="compositionally biased region" description="Polar residues" evidence="1">
    <location>
        <begin position="235"/>
        <end position="245"/>
    </location>
</feature>
<sequence>MSSFDPRSPGYHGTTTYSSISSNSDSDTHRASTESSASPGLLRRVAFSPPRSETSFEGHGYDDSFAERAEVEAVLTELDLDAEINSTQDAVSQWSSSRPSYTSFSTSTPYSGTGSYTGTSASYSADTATATGTYFTRDPRVLSTISERTEHPSRPTSFAQNRLSAHRLSTISSPHVRSAIDPPANANRLSTHSQGHTRGATDIPTTSRRTGDLIAFFEDRAGTPGKEKERITSPFLPTTQSTPHLGSTTGYTSTGYGYTTGFTSTGYGYTTGTGGYTTSHLSSAAKSRSDDSRSTVSTSSGGGGTDLSLSTLLSPPVRGFSTPTGTYSGSGTATATGRTQLSPSDFASTFSSAFGVARGPCVITPSAFTFTPLLRVDTFLDPGRQDDTTPTRQPQTTLRRSTVPLNDTNTSPRSPLTSVRNIVAAWKERTPGLGKVKSESSEGGSELSPPGASKMEGLFSLRRRASRHGPRGQPPVTPDRNGGKGNAGGSNRNRENEGITSSGNNLMKRRVSSTSSLIPPPFDMTDLGGKENREVCLILFLVSSSHLT</sequence>